<dbReference type="SMART" id="SM00726">
    <property type="entry name" value="UIM"/>
    <property type="match status" value="3"/>
</dbReference>
<keyword evidence="4" id="KW-1185">Reference proteome</keyword>
<protein>
    <recommendedName>
        <fullName evidence="2">SUI1 domain-containing protein</fullName>
    </recommendedName>
</protein>
<accession>A0A8J5XT37</accession>
<dbReference type="OrthoDB" id="439458at2759"/>
<evidence type="ECO:0000256" key="1">
    <source>
        <dbReference type="SAM" id="MobiDB-lite"/>
    </source>
</evidence>
<feature type="compositionally biased region" description="Low complexity" evidence="1">
    <location>
        <begin position="275"/>
        <end position="286"/>
    </location>
</feature>
<sequence>MAAALRVRASKKGGAPVTVERRARGKVVTVVRNVQGDAASLLDVLKRAHGAGGSISAAGDVEVQGDHCEAVVRLITTSGMLVGARRDPPVSARAGRAAAPAEPARAPSRPKPRAPPPPPPLPPPQRQPRDGAPKPPARADPASFSAFERLMKAWPYWEHDYCRLRELHGAWLAERGGARAASSGWLLGDEERAAHAGSSARAASAFATLDNALDSVEMRAAPCPSRQTRAQRRAAAAVSAPPPAPAARLPGAAGAPSAVAHRFITHALGQRADCAGARPQPAARQPALPPRAPGACAPCGAAAARPRRTDEQDRVDDDEEDEAEEEGEGEDDDCARAAIGVSLGDFCARGARCPAEPGARGARGAHSATALGRLASLRAQLQGGASDEEALAAALARSVDDARAVIDDADVDDDGGLALALALSASDGGAGGVHGGAQRSLCAGKSKGEARLPHLSPTDVWGELDDDEALALALALSRADAPTERAARDSAGESRWPSLRAAPTLPPGLRVAGATAARRVDDHASSAPGFAAWAYRALEACTGEADNEVLVDFLVAIGDVDEQLDYLAEVVGASRELRDEWLARRLNRPLP</sequence>
<dbReference type="InterPro" id="IPR001950">
    <property type="entry name" value="SUI1"/>
</dbReference>
<dbReference type="GO" id="GO:0003743">
    <property type="term" value="F:translation initiation factor activity"/>
    <property type="evidence" value="ECO:0007669"/>
    <property type="project" value="InterPro"/>
</dbReference>
<evidence type="ECO:0000313" key="4">
    <source>
        <dbReference type="Proteomes" id="UP000751190"/>
    </source>
</evidence>
<feature type="compositionally biased region" description="Low complexity" evidence="1">
    <location>
        <begin position="89"/>
        <end position="107"/>
    </location>
</feature>
<feature type="region of interest" description="Disordered" evidence="1">
    <location>
        <begin position="483"/>
        <end position="502"/>
    </location>
</feature>
<dbReference type="Pfam" id="PF01253">
    <property type="entry name" value="SUI1"/>
    <property type="match status" value="1"/>
</dbReference>
<feature type="domain" description="SUI1" evidence="2">
    <location>
        <begin position="15"/>
        <end position="79"/>
    </location>
</feature>
<dbReference type="Proteomes" id="UP000751190">
    <property type="component" value="Unassembled WGS sequence"/>
</dbReference>
<comment type="caution">
    <text evidence="3">The sequence shown here is derived from an EMBL/GenBank/DDBJ whole genome shotgun (WGS) entry which is preliminary data.</text>
</comment>
<gene>
    <name evidence="3" type="ORF">KFE25_000731</name>
</gene>
<feature type="compositionally biased region" description="Acidic residues" evidence="1">
    <location>
        <begin position="313"/>
        <end position="333"/>
    </location>
</feature>
<dbReference type="SUPFAM" id="SSF55159">
    <property type="entry name" value="eIF1-like"/>
    <property type="match status" value="1"/>
</dbReference>
<dbReference type="EMBL" id="JAGTXO010000006">
    <property type="protein sequence ID" value="KAG8467415.1"/>
    <property type="molecule type" value="Genomic_DNA"/>
</dbReference>
<feature type="compositionally biased region" description="Basic and acidic residues" evidence="1">
    <location>
        <begin position="483"/>
        <end position="492"/>
    </location>
</feature>
<feature type="region of interest" description="Disordered" evidence="1">
    <location>
        <begin position="84"/>
        <end position="141"/>
    </location>
</feature>
<feature type="compositionally biased region" description="Pro residues" evidence="1">
    <location>
        <begin position="113"/>
        <end position="126"/>
    </location>
</feature>
<feature type="region of interest" description="Disordered" evidence="1">
    <location>
        <begin position="275"/>
        <end position="335"/>
    </location>
</feature>
<name>A0A8J5XT37_DIALT</name>
<proteinExistence type="predicted"/>
<dbReference type="AlphaFoldDB" id="A0A8J5XT37"/>
<feature type="compositionally biased region" description="Low complexity" evidence="1">
    <location>
        <begin position="293"/>
        <end position="304"/>
    </location>
</feature>
<reference evidence="3" key="1">
    <citation type="submission" date="2021-05" db="EMBL/GenBank/DDBJ databases">
        <title>The genome of the haptophyte Pavlova lutheri (Diacronema luteri, Pavlovales) - a model for lipid biosynthesis in eukaryotic algae.</title>
        <authorList>
            <person name="Hulatt C.J."/>
            <person name="Posewitz M.C."/>
        </authorList>
    </citation>
    <scope>NUCLEOTIDE SEQUENCE</scope>
    <source>
        <strain evidence="3">NIVA-4/92</strain>
    </source>
</reference>
<dbReference type="Gene3D" id="3.30.780.10">
    <property type="entry name" value="SUI1-like domain"/>
    <property type="match status" value="1"/>
</dbReference>
<dbReference type="InterPro" id="IPR036877">
    <property type="entry name" value="SUI1_dom_sf"/>
</dbReference>
<evidence type="ECO:0000313" key="3">
    <source>
        <dbReference type="EMBL" id="KAG8467415.1"/>
    </source>
</evidence>
<evidence type="ECO:0000259" key="2">
    <source>
        <dbReference type="PROSITE" id="PS50296"/>
    </source>
</evidence>
<dbReference type="PROSITE" id="PS50330">
    <property type="entry name" value="UIM"/>
    <property type="match status" value="1"/>
</dbReference>
<dbReference type="PROSITE" id="PS50296">
    <property type="entry name" value="SUI1"/>
    <property type="match status" value="1"/>
</dbReference>
<organism evidence="3 4">
    <name type="scientific">Diacronema lutheri</name>
    <name type="common">Unicellular marine alga</name>
    <name type="synonym">Monochrysis lutheri</name>
    <dbReference type="NCBI Taxonomy" id="2081491"/>
    <lineage>
        <taxon>Eukaryota</taxon>
        <taxon>Haptista</taxon>
        <taxon>Haptophyta</taxon>
        <taxon>Pavlovophyceae</taxon>
        <taxon>Pavlovales</taxon>
        <taxon>Pavlovaceae</taxon>
        <taxon>Diacronema</taxon>
    </lineage>
</organism>
<dbReference type="InterPro" id="IPR003903">
    <property type="entry name" value="UIM_dom"/>
</dbReference>